<evidence type="ECO:0000256" key="3">
    <source>
        <dbReference type="ARBA" id="ARBA00034247"/>
    </source>
</evidence>
<dbReference type="InterPro" id="IPR043128">
    <property type="entry name" value="Rev_trsase/Diguanyl_cyclase"/>
</dbReference>
<dbReference type="PROSITE" id="PS50887">
    <property type="entry name" value="GGDEF"/>
    <property type="match status" value="1"/>
</dbReference>
<dbReference type="STRING" id="493475.GARC_1050"/>
<dbReference type="Pfam" id="PF00990">
    <property type="entry name" value="GGDEF"/>
    <property type="match status" value="1"/>
</dbReference>
<dbReference type="SMART" id="SM00267">
    <property type="entry name" value="GGDEF"/>
    <property type="match status" value="1"/>
</dbReference>
<dbReference type="PANTHER" id="PTHR45138">
    <property type="entry name" value="REGULATORY COMPONENTS OF SENSORY TRANSDUCTION SYSTEM"/>
    <property type="match status" value="1"/>
</dbReference>
<evidence type="ECO:0000256" key="2">
    <source>
        <dbReference type="ARBA" id="ARBA00012528"/>
    </source>
</evidence>
<feature type="transmembrane region" description="Helical" evidence="4">
    <location>
        <begin position="119"/>
        <end position="140"/>
    </location>
</feature>
<protein>
    <recommendedName>
        <fullName evidence="2">diguanylate cyclase</fullName>
        <ecNumber evidence="2">2.7.7.65</ecNumber>
    </recommendedName>
</protein>
<feature type="transmembrane region" description="Helical" evidence="4">
    <location>
        <begin position="44"/>
        <end position="61"/>
    </location>
</feature>
<dbReference type="NCBIfam" id="TIGR00254">
    <property type="entry name" value="GGDEF"/>
    <property type="match status" value="1"/>
</dbReference>
<dbReference type="InterPro" id="IPR050469">
    <property type="entry name" value="Diguanylate_Cyclase"/>
</dbReference>
<feature type="transmembrane region" description="Helical" evidence="4">
    <location>
        <begin position="152"/>
        <end position="173"/>
    </location>
</feature>
<reference evidence="6 7" key="1">
    <citation type="journal article" date="2017" name="Antonie Van Leeuwenhoek">
        <title>Rhizobium rhizosphaerae sp. nov., a novel species isolated from rice rhizosphere.</title>
        <authorList>
            <person name="Zhao J.J."/>
            <person name="Zhang J."/>
            <person name="Zhang R.J."/>
            <person name="Zhang C.W."/>
            <person name="Yin H.Q."/>
            <person name="Zhang X.X."/>
        </authorList>
    </citation>
    <scope>NUCLEOTIDE SEQUENCE [LARGE SCALE GENOMIC DNA]</scope>
    <source>
        <strain evidence="6 7">BSs20135</strain>
    </source>
</reference>
<dbReference type="Gene3D" id="3.30.70.270">
    <property type="match status" value="1"/>
</dbReference>
<dbReference type="EMBL" id="BAEO01000013">
    <property type="protein sequence ID" value="GAC18031.1"/>
    <property type="molecule type" value="Genomic_DNA"/>
</dbReference>
<accession>K6Y264</accession>
<dbReference type="PANTHER" id="PTHR45138:SF9">
    <property type="entry name" value="DIGUANYLATE CYCLASE DGCM-RELATED"/>
    <property type="match status" value="1"/>
</dbReference>
<evidence type="ECO:0000313" key="7">
    <source>
        <dbReference type="Proteomes" id="UP000006327"/>
    </source>
</evidence>
<evidence type="ECO:0000259" key="5">
    <source>
        <dbReference type="PROSITE" id="PS50887"/>
    </source>
</evidence>
<comment type="caution">
    <text evidence="6">The sequence shown here is derived from an EMBL/GenBank/DDBJ whole genome shotgun (WGS) entry which is preliminary data.</text>
</comment>
<evidence type="ECO:0000256" key="4">
    <source>
        <dbReference type="SAM" id="Phobius"/>
    </source>
</evidence>
<comment type="cofactor">
    <cofactor evidence="1">
        <name>Mg(2+)</name>
        <dbReference type="ChEBI" id="CHEBI:18420"/>
    </cofactor>
</comment>
<keyword evidence="4" id="KW-0812">Transmembrane</keyword>
<name>K6Y264_9ALTE</name>
<dbReference type="Proteomes" id="UP000006327">
    <property type="component" value="Unassembled WGS sequence"/>
</dbReference>
<keyword evidence="4" id="KW-1133">Transmembrane helix</keyword>
<proteinExistence type="predicted"/>
<dbReference type="RefSeq" id="WP_007617411.1">
    <property type="nucleotide sequence ID" value="NZ_BAEO01000013.1"/>
</dbReference>
<feature type="transmembrane region" description="Helical" evidence="4">
    <location>
        <begin position="70"/>
        <end position="89"/>
    </location>
</feature>
<feature type="domain" description="GGDEF" evidence="5">
    <location>
        <begin position="217"/>
        <end position="353"/>
    </location>
</feature>
<evidence type="ECO:0000256" key="1">
    <source>
        <dbReference type="ARBA" id="ARBA00001946"/>
    </source>
</evidence>
<dbReference type="FunFam" id="3.30.70.270:FF:000001">
    <property type="entry name" value="Diguanylate cyclase domain protein"/>
    <property type="match status" value="1"/>
</dbReference>
<keyword evidence="7" id="KW-1185">Reference proteome</keyword>
<dbReference type="GO" id="GO:0052621">
    <property type="term" value="F:diguanylate cyclase activity"/>
    <property type="evidence" value="ECO:0007669"/>
    <property type="project" value="UniProtKB-EC"/>
</dbReference>
<sequence>MLTDLDALIPLGRRGLIQTTNIISTLLIATLAAIKIMILGFESLPIPAFFVVTVGLVNWIYIRRHGSIDVAAWILMMSALFGLAFSSFYTGGFNAPVVLLAPIIPIMTVILINKRAAWISLGLVCLILAGVFVLGLYGYVPKNQTNPDLMLFGRYIVLTSLCLISTWVISSFASISRTLMAQLETQSNIDFLTGILNRRAIEARLLLEVGRARRSDTWLSFIMADVDFFKLYNDTNGHLAGDNCLKDIAKLIDGCCERATDVVGRFGGEEFVLILPDTNNEGARRIAENLRKTLLAQNIPYGPQNTNPVTLTLGIVSAKGSTIDSVEKLIKDADAALYRGKDQGRNCVVGPEDVEYQVAI</sequence>
<dbReference type="InterPro" id="IPR000160">
    <property type="entry name" value="GGDEF_dom"/>
</dbReference>
<dbReference type="AlphaFoldDB" id="K6Y264"/>
<dbReference type="OrthoDB" id="9759607at2"/>
<organism evidence="6 7">
    <name type="scientific">Paraglaciecola arctica BSs20135</name>
    <dbReference type="NCBI Taxonomy" id="493475"/>
    <lineage>
        <taxon>Bacteria</taxon>
        <taxon>Pseudomonadati</taxon>
        <taxon>Pseudomonadota</taxon>
        <taxon>Gammaproteobacteria</taxon>
        <taxon>Alteromonadales</taxon>
        <taxon>Alteromonadaceae</taxon>
        <taxon>Paraglaciecola</taxon>
    </lineage>
</organism>
<dbReference type="SUPFAM" id="SSF55073">
    <property type="entry name" value="Nucleotide cyclase"/>
    <property type="match status" value="1"/>
</dbReference>
<dbReference type="InterPro" id="IPR029787">
    <property type="entry name" value="Nucleotide_cyclase"/>
</dbReference>
<comment type="catalytic activity">
    <reaction evidence="3">
        <text>2 GTP = 3',3'-c-di-GMP + 2 diphosphate</text>
        <dbReference type="Rhea" id="RHEA:24898"/>
        <dbReference type="ChEBI" id="CHEBI:33019"/>
        <dbReference type="ChEBI" id="CHEBI:37565"/>
        <dbReference type="ChEBI" id="CHEBI:58805"/>
        <dbReference type="EC" id="2.7.7.65"/>
    </reaction>
</comment>
<dbReference type="CDD" id="cd01949">
    <property type="entry name" value="GGDEF"/>
    <property type="match status" value="1"/>
</dbReference>
<feature type="transmembrane region" description="Helical" evidence="4">
    <location>
        <begin position="21"/>
        <end position="38"/>
    </location>
</feature>
<keyword evidence="4" id="KW-0472">Membrane</keyword>
<evidence type="ECO:0000313" key="6">
    <source>
        <dbReference type="EMBL" id="GAC18031.1"/>
    </source>
</evidence>
<dbReference type="eggNOG" id="COG3706">
    <property type="taxonomic scope" value="Bacteria"/>
</dbReference>
<dbReference type="EC" id="2.7.7.65" evidence="2"/>
<feature type="transmembrane region" description="Helical" evidence="4">
    <location>
        <begin position="95"/>
        <end position="112"/>
    </location>
</feature>
<gene>
    <name evidence="6" type="ORF">GARC_1050</name>
</gene>